<dbReference type="AlphaFoldDB" id="A0A075AJT8"/>
<evidence type="ECO:0000256" key="1">
    <source>
        <dbReference type="SAM" id="MobiDB-lite"/>
    </source>
</evidence>
<name>A0A075AJT8_OPIVI</name>
<protein>
    <submittedName>
        <fullName evidence="2">Uncharacterized protein</fullName>
    </submittedName>
</protein>
<sequence>MLCTFANSNTYVLVVTLRLILDFQLVWLYRYTYETQFSHVGKSRMSGSSKYETNLENQHSKSSTDLDEPETLRNLFHSSHKLCRLTASRLVSKAATLQEGEPKVEAPFSNGLDELTTADRCDCLEFVLRGMTSLRRLYMLLLEPNLKHY</sequence>
<accession>A0A075AJT8</accession>
<dbReference type="KEGG" id="ovi:T265_00389"/>
<reference evidence="2 3" key="1">
    <citation type="submission" date="2013-11" db="EMBL/GenBank/DDBJ databases">
        <title>Opisthorchis viverrini - life in the bile duct.</title>
        <authorList>
            <person name="Young N.D."/>
            <person name="Nagarajan N."/>
            <person name="Lin S.J."/>
            <person name="Korhonen P.K."/>
            <person name="Jex A.R."/>
            <person name="Hall R.S."/>
            <person name="Safavi-Hemami H."/>
            <person name="Kaewkong W."/>
            <person name="Bertrand D."/>
            <person name="Gao S."/>
            <person name="Seet Q."/>
            <person name="Wongkham S."/>
            <person name="Teh B.T."/>
            <person name="Wongkham C."/>
            <person name="Intapan P.M."/>
            <person name="Maleewong W."/>
            <person name="Yang X."/>
            <person name="Hu M."/>
            <person name="Wang Z."/>
            <person name="Hofmann A."/>
            <person name="Sternberg P.W."/>
            <person name="Tan P."/>
            <person name="Wang J."/>
            <person name="Gasser R.B."/>
        </authorList>
    </citation>
    <scope>NUCLEOTIDE SEQUENCE [LARGE SCALE GENOMIC DNA]</scope>
</reference>
<dbReference type="GeneID" id="20314577"/>
<organism evidence="2 3">
    <name type="scientific">Opisthorchis viverrini</name>
    <name type="common">Southeast Asian liver fluke</name>
    <dbReference type="NCBI Taxonomy" id="6198"/>
    <lineage>
        <taxon>Eukaryota</taxon>
        <taxon>Metazoa</taxon>
        <taxon>Spiralia</taxon>
        <taxon>Lophotrochozoa</taxon>
        <taxon>Platyhelminthes</taxon>
        <taxon>Trematoda</taxon>
        <taxon>Digenea</taxon>
        <taxon>Opisthorchiida</taxon>
        <taxon>Opisthorchiata</taxon>
        <taxon>Opisthorchiidae</taxon>
        <taxon>Opisthorchis</taxon>
    </lineage>
</organism>
<evidence type="ECO:0000313" key="3">
    <source>
        <dbReference type="Proteomes" id="UP000054324"/>
    </source>
</evidence>
<feature type="region of interest" description="Disordered" evidence="1">
    <location>
        <begin position="43"/>
        <end position="68"/>
    </location>
</feature>
<feature type="compositionally biased region" description="Polar residues" evidence="1">
    <location>
        <begin position="45"/>
        <end position="57"/>
    </location>
</feature>
<keyword evidence="3" id="KW-1185">Reference proteome</keyword>
<dbReference type="Proteomes" id="UP000054324">
    <property type="component" value="Unassembled WGS sequence"/>
</dbReference>
<dbReference type="CTD" id="20314577"/>
<dbReference type="RefSeq" id="XP_009162398.1">
    <property type="nucleotide sequence ID" value="XM_009164134.1"/>
</dbReference>
<gene>
    <name evidence="2" type="ORF">T265_00389</name>
</gene>
<dbReference type="EMBL" id="KL596621">
    <property type="protein sequence ID" value="KER33959.1"/>
    <property type="molecule type" value="Genomic_DNA"/>
</dbReference>
<evidence type="ECO:0000313" key="2">
    <source>
        <dbReference type="EMBL" id="KER33959.1"/>
    </source>
</evidence>
<proteinExistence type="predicted"/>